<comment type="caution">
    <text evidence="1">The sequence shown here is derived from an EMBL/GenBank/DDBJ whole genome shotgun (WGS) entry which is preliminary data.</text>
</comment>
<proteinExistence type="predicted"/>
<name>A0A4C1Y846_EUMVA</name>
<dbReference type="AlphaFoldDB" id="A0A4C1Y846"/>
<accession>A0A4C1Y846</accession>
<evidence type="ECO:0000313" key="2">
    <source>
        <dbReference type="Proteomes" id="UP000299102"/>
    </source>
</evidence>
<evidence type="ECO:0000313" key="1">
    <source>
        <dbReference type="EMBL" id="GBP71084.1"/>
    </source>
</evidence>
<keyword evidence="2" id="KW-1185">Reference proteome</keyword>
<dbReference type="Proteomes" id="UP000299102">
    <property type="component" value="Unassembled WGS sequence"/>
</dbReference>
<organism evidence="1 2">
    <name type="scientific">Eumeta variegata</name>
    <name type="common">Bagworm moth</name>
    <name type="synonym">Eumeta japonica</name>
    <dbReference type="NCBI Taxonomy" id="151549"/>
    <lineage>
        <taxon>Eukaryota</taxon>
        <taxon>Metazoa</taxon>
        <taxon>Ecdysozoa</taxon>
        <taxon>Arthropoda</taxon>
        <taxon>Hexapoda</taxon>
        <taxon>Insecta</taxon>
        <taxon>Pterygota</taxon>
        <taxon>Neoptera</taxon>
        <taxon>Endopterygota</taxon>
        <taxon>Lepidoptera</taxon>
        <taxon>Glossata</taxon>
        <taxon>Ditrysia</taxon>
        <taxon>Tineoidea</taxon>
        <taxon>Psychidae</taxon>
        <taxon>Oiketicinae</taxon>
        <taxon>Eumeta</taxon>
    </lineage>
</organism>
<dbReference type="EMBL" id="BGZK01001097">
    <property type="protein sequence ID" value="GBP71084.1"/>
    <property type="molecule type" value="Genomic_DNA"/>
</dbReference>
<gene>
    <name evidence="1" type="ORF">EVAR_53364_1</name>
</gene>
<sequence length="108" mass="12001">MKSSETVKRSCDAVLLNRIRIKISDNNIAIVPSDRVEAIPHPRTAVVATPNPAETLTASRRSECVARIHNPVAVDTRGVTQYVRGARRGALRLRSRLPVYTVRLFTLL</sequence>
<reference evidence="1 2" key="1">
    <citation type="journal article" date="2019" name="Commun. Biol.">
        <title>The bagworm genome reveals a unique fibroin gene that provides high tensile strength.</title>
        <authorList>
            <person name="Kono N."/>
            <person name="Nakamura H."/>
            <person name="Ohtoshi R."/>
            <person name="Tomita M."/>
            <person name="Numata K."/>
            <person name="Arakawa K."/>
        </authorList>
    </citation>
    <scope>NUCLEOTIDE SEQUENCE [LARGE SCALE GENOMIC DNA]</scope>
</reference>
<protein>
    <submittedName>
        <fullName evidence="1">Uncharacterized protein</fullName>
    </submittedName>
</protein>